<dbReference type="InterPro" id="IPR036852">
    <property type="entry name" value="Peptidase_S8/S53_dom_sf"/>
</dbReference>
<keyword evidence="2 8" id="KW-0645">Protease</keyword>
<dbReference type="GeneID" id="59314393"/>
<dbReference type="OrthoDB" id="206201at2759"/>
<feature type="domain" description="Peptidase S8/S53" evidence="7">
    <location>
        <begin position="665"/>
        <end position="913"/>
    </location>
</feature>
<dbReference type="InterPro" id="IPR050131">
    <property type="entry name" value="Peptidase_S8_subtilisin-like"/>
</dbReference>
<evidence type="ECO:0000256" key="4">
    <source>
        <dbReference type="ARBA" id="ARBA00022825"/>
    </source>
</evidence>
<dbReference type="GO" id="GO:0004252">
    <property type="term" value="F:serine-type endopeptidase activity"/>
    <property type="evidence" value="ECO:0007669"/>
    <property type="project" value="InterPro"/>
</dbReference>
<proteinExistence type="inferred from homology"/>
<comment type="caution">
    <text evidence="5">Lacks conserved residue(s) required for the propagation of feature annotation.</text>
</comment>
<dbReference type="PROSITE" id="PS51892">
    <property type="entry name" value="SUBTILASE"/>
    <property type="match status" value="1"/>
</dbReference>
<dbReference type="EMBL" id="JAAOAV010000016">
    <property type="protein sequence ID" value="KAF5611927.1"/>
    <property type="molecule type" value="Genomic_DNA"/>
</dbReference>
<dbReference type="GO" id="GO:0006508">
    <property type="term" value="P:proteolysis"/>
    <property type="evidence" value="ECO:0007669"/>
    <property type="project" value="UniProtKB-KW"/>
</dbReference>
<accession>A0A8H5V5N5</accession>
<dbReference type="InterPro" id="IPR000209">
    <property type="entry name" value="Peptidase_S8/S53_dom"/>
</dbReference>
<name>A0A8H5V5N5_GIBSU</name>
<dbReference type="PANTHER" id="PTHR43806">
    <property type="entry name" value="PEPTIDASE S8"/>
    <property type="match status" value="1"/>
</dbReference>
<evidence type="ECO:0000256" key="2">
    <source>
        <dbReference type="ARBA" id="ARBA00022670"/>
    </source>
</evidence>
<evidence type="ECO:0000256" key="1">
    <source>
        <dbReference type="ARBA" id="ARBA00011073"/>
    </source>
</evidence>
<dbReference type="Proteomes" id="UP000547976">
    <property type="component" value="Unassembled WGS sequence"/>
</dbReference>
<dbReference type="PANTHER" id="PTHR43806:SF11">
    <property type="entry name" value="CEREVISIN-RELATED"/>
    <property type="match status" value="1"/>
</dbReference>
<evidence type="ECO:0000313" key="8">
    <source>
        <dbReference type="EMBL" id="KAF5611927.1"/>
    </source>
</evidence>
<comment type="caution">
    <text evidence="8">The sequence shown here is derived from an EMBL/GenBank/DDBJ whole genome shotgun (WGS) entry which is preliminary data.</text>
</comment>
<reference evidence="8 9" key="1">
    <citation type="submission" date="2020-05" db="EMBL/GenBank/DDBJ databases">
        <title>Identification and distribution of gene clusters putatively required for synthesis of sphingolipid metabolism inhibitors in phylogenetically diverse species of the filamentous fungus Fusarium.</title>
        <authorList>
            <person name="Kim H.-S."/>
            <person name="Busman M."/>
            <person name="Brown D.W."/>
            <person name="Divon H."/>
            <person name="Uhlig S."/>
            <person name="Proctor R.H."/>
        </authorList>
    </citation>
    <scope>NUCLEOTIDE SEQUENCE [LARGE SCALE GENOMIC DNA]</scope>
    <source>
        <strain evidence="8 9">NRRL 66333</strain>
    </source>
</reference>
<evidence type="ECO:0000259" key="7">
    <source>
        <dbReference type="Pfam" id="PF00082"/>
    </source>
</evidence>
<gene>
    <name evidence="8" type="ORF">FSUBG_1954</name>
</gene>
<organism evidence="8 9">
    <name type="scientific">Gibberella subglutinans</name>
    <name type="common">Fusarium subglutinans</name>
    <dbReference type="NCBI Taxonomy" id="42677"/>
    <lineage>
        <taxon>Eukaryota</taxon>
        <taxon>Fungi</taxon>
        <taxon>Dikarya</taxon>
        <taxon>Ascomycota</taxon>
        <taxon>Pezizomycotina</taxon>
        <taxon>Sordariomycetes</taxon>
        <taxon>Hypocreomycetidae</taxon>
        <taxon>Hypocreales</taxon>
        <taxon>Nectriaceae</taxon>
        <taxon>Fusarium</taxon>
        <taxon>Fusarium fujikuroi species complex</taxon>
    </lineage>
</organism>
<feature type="region of interest" description="Disordered" evidence="6">
    <location>
        <begin position="167"/>
        <end position="218"/>
    </location>
</feature>
<sequence length="979" mass="108606">MAAIPSHPIPSHPCSSVQSVSLERPVVAEALARIAEESSRLMVPSASGEGSLRLLSLVGLKRLSFPSPANTPELDTLLQFLEETCLNTYPSDLSDFEPTPTIYPKLCSVARIQKGIANAELQFSIQQAIKCSFSVGVDDLINQACASRDGSLAGQVPPNAAQNQIHNDALDYRDGPVSDGLKRPSDEAETNKPDKRRRSSHDSQTLVPKHSLPSEKESQWEEDVLYSALNPQILCHAFRPQENHLRTFHLRLDDPKVPPHPDGTWMYEAIFSASMPESTKHGCTKGGSTKCYHEAEVNVISRAEMSRRMQSGKAVEEILEGTLCQSYISPSHGCRLCLLSSESEDAKPILYATAGTTKALGAHMLGGHSLVPNTRRQTCLAGNREAPRLLERDVSRMSAHDKVFLAYVVGRSVSQYYNTRLTAQQLWTLKSLSTIPDTEDPSRPATDTTNGLSLFSHRHPYVSINFKTEDELRQAYDSDLGMDFHQDHRGARFYPGPISLGLLLLDIWEDSGLTNDLTWSEAHVRRAQYAGYARLQFEGHQQIQQAIVNCLDVRLFAHNAEKTNARVIEKRDWLLRNVVHPLRLLYLSTFHSDTLALPTLQVGQISYPSQGYVSTSNKIDQYKSFMTFLEKPKGAKKDVADNGIEWISSFLDLSGAVHERVNTKGKQPKICILDTGCDPDCNFFKRERLGDPDDLKRIIWRDFATPKSTDMIDEDGVGARNLGSNGKHGTSITTLLLMLLPRANIYVARIAPHKRDMVDLETYDGVLDSIRRAIHHAATVWMVDIISMSFGYITEPTVLRVAIEDAIKDRRNGLLHPKLIMLAAASNDGGLSPELAPACWPEVISVRGTTSQGEFPKEYNPNESKSFPPHFGTLAQGVPCGYGFRWGTSFAAPIMAATAGLIQLYVSYLIAEEVKCGNLYKVNLYSRAYETEGMRQILAAFTAKSSDVTRAVQPPPLRSSLQDWEGTIWYALAQMKTPG</sequence>
<dbReference type="SUPFAM" id="SSF52743">
    <property type="entry name" value="Subtilisin-like"/>
    <property type="match status" value="1"/>
</dbReference>
<dbReference type="RefSeq" id="XP_036542597.1">
    <property type="nucleotide sequence ID" value="XM_036679675.1"/>
</dbReference>
<dbReference type="Gene3D" id="3.40.50.200">
    <property type="entry name" value="Peptidase S8/S53 domain"/>
    <property type="match status" value="1"/>
</dbReference>
<dbReference type="CDD" id="cd00306">
    <property type="entry name" value="Peptidases_S8_S53"/>
    <property type="match status" value="1"/>
</dbReference>
<evidence type="ECO:0000256" key="3">
    <source>
        <dbReference type="ARBA" id="ARBA00022801"/>
    </source>
</evidence>
<evidence type="ECO:0000256" key="5">
    <source>
        <dbReference type="PROSITE-ProRule" id="PRU01240"/>
    </source>
</evidence>
<feature type="compositionally biased region" description="Basic and acidic residues" evidence="6">
    <location>
        <begin position="168"/>
        <end position="193"/>
    </location>
</feature>
<dbReference type="AlphaFoldDB" id="A0A8H5V5N5"/>
<protein>
    <submittedName>
        <fullName evidence="8">Serine protease</fullName>
    </submittedName>
</protein>
<keyword evidence="9" id="KW-1185">Reference proteome</keyword>
<evidence type="ECO:0000313" key="9">
    <source>
        <dbReference type="Proteomes" id="UP000547976"/>
    </source>
</evidence>
<dbReference type="Pfam" id="PF00082">
    <property type="entry name" value="Peptidase_S8"/>
    <property type="match status" value="1"/>
</dbReference>
<keyword evidence="4" id="KW-0720">Serine protease</keyword>
<evidence type="ECO:0000256" key="6">
    <source>
        <dbReference type="SAM" id="MobiDB-lite"/>
    </source>
</evidence>
<keyword evidence="3" id="KW-0378">Hydrolase</keyword>
<comment type="similarity">
    <text evidence="1 5">Belongs to the peptidase S8 family.</text>
</comment>